<dbReference type="InterPro" id="IPR015917">
    <property type="entry name" value="Pept_C14A"/>
</dbReference>
<dbReference type="PANTHER" id="PTHR47901">
    <property type="entry name" value="CASPASE RECRUITMENT DOMAIN-CONTAINING PROTEIN 18"/>
    <property type="match status" value="1"/>
</dbReference>
<dbReference type="PROSITE" id="PS50207">
    <property type="entry name" value="CASPASE_P10"/>
    <property type="match status" value="1"/>
</dbReference>
<dbReference type="KEGG" id="dvv:114334619"/>
<organism evidence="7">
    <name type="scientific">Diabrotica virgifera virgifera</name>
    <name type="common">western corn rootworm</name>
    <dbReference type="NCBI Taxonomy" id="50390"/>
    <lineage>
        <taxon>Eukaryota</taxon>
        <taxon>Metazoa</taxon>
        <taxon>Ecdysozoa</taxon>
        <taxon>Arthropoda</taxon>
        <taxon>Hexapoda</taxon>
        <taxon>Insecta</taxon>
        <taxon>Pterygota</taxon>
        <taxon>Neoptera</taxon>
        <taxon>Endopterygota</taxon>
        <taxon>Coleoptera</taxon>
        <taxon>Polyphaga</taxon>
        <taxon>Cucujiformia</taxon>
        <taxon>Chrysomeloidea</taxon>
        <taxon>Chrysomelidae</taxon>
        <taxon>Galerucinae</taxon>
        <taxon>Diabroticina</taxon>
        <taxon>Diabroticites</taxon>
        <taxon>Diabrotica</taxon>
    </lineage>
</organism>
<dbReference type="RefSeq" id="XP_028140498.1">
    <property type="nucleotide sequence ID" value="XM_028284697.1"/>
</dbReference>
<dbReference type="InterPro" id="IPR029030">
    <property type="entry name" value="Caspase-like_dom_sf"/>
</dbReference>
<evidence type="ECO:0000256" key="2">
    <source>
        <dbReference type="RuleBase" id="RU003971"/>
    </source>
</evidence>
<dbReference type="SUPFAM" id="SSF47986">
    <property type="entry name" value="DEATH domain"/>
    <property type="match status" value="1"/>
</dbReference>
<gene>
    <name evidence="7" type="primary">LOC114334619</name>
</gene>
<sequence length="417" mass="48497">MNKECKDVILKHFVKLMANCNIHILKNHLINKGIFKEKEWGDIFETDDARHNKRMFFFSLFKKNNAWVPFLDALQESHQATIVNLLCRKGTTVFKSDSEPPEPELLLSNLEISVNNTTTPLQVQVIHSKQLFDTEEKNKKISFYSSRSKKRGRVLIINNYKFNNNNKFPYRNGALVDDANLKALFEQMGGWDLDCYHNKTALEMIMLIQKFAGEGKPDYDICCMIIMSHGGEMNNDTYIYGIDEEQQYELSITKITKFFTNENSKSWRGKPKMLFFPICRGADNQLPIKHEYRTETDSAFKNVPANTPTVANLRAEEDMLVGFSTAMVFDVLGYKAHRDPYLGSWYIELLCQEFMNHAHEYSVTEILQLIDQGLRRRLSDRLTMQTAEFRNLGFKNLYLNPGLYMENGVLKHFHSDL</sequence>
<dbReference type="PANTHER" id="PTHR47901:SF3">
    <property type="entry name" value="CASPASE-1"/>
    <property type="match status" value="1"/>
</dbReference>
<dbReference type="InParanoid" id="A0A6P7G6L0"/>
<dbReference type="SUPFAM" id="SSF52129">
    <property type="entry name" value="Caspase-like"/>
    <property type="match status" value="1"/>
</dbReference>
<dbReference type="GeneID" id="114334619"/>
<evidence type="ECO:0000313" key="7">
    <source>
        <dbReference type="RefSeq" id="XP_028140498.1"/>
    </source>
</evidence>
<dbReference type="PRINTS" id="PR00376">
    <property type="entry name" value="IL1BCENZYME"/>
</dbReference>
<dbReference type="PROSITE" id="PS50208">
    <property type="entry name" value="CASPASE_P20"/>
    <property type="match status" value="1"/>
</dbReference>
<reference evidence="7" key="1">
    <citation type="submission" date="2025-04" db="UniProtKB">
        <authorList>
            <consortium name="RefSeq"/>
        </authorList>
    </citation>
    <scope>IDENTIFICATION</scope>
    <source>
        <tissue evidence="7">Whole insect</tissue>
    </source>
</reference>
<accession>A0A6P7G6L0</accession>
<protein>
    <submittedName>
        <fullName evidence="7">Caspase-6-like isoform X1</fullName>
    </submittedName>
</protein>
<dbReference type="EnsemblMetazoa" id="XM_028284697.2">
    <property type="protein sequence ID" value="XP_028140498.1"/>
    <property type="gene ID" value="LOC114334619"/>
</dbReference>
<dbReference type="GO" id="GO:0097169">
    <property type="term" value="C:AIM2 inflammasome complex"/>
    <property type="evidence" value="ECO:0007669"/>
    <property type="project" value="TreeGrafter"/>
</dbReference>
<dbReference type="OrthoDB" id="6097640at2759"/>
<dbReference type="GO" id="GO:0006508">
    <property type="term" value="P:proteolysis"/>
    <property type="evidence" value="ECO:0007669"/>
    <property type="project" value="InterPro"/>
</dbReference>
<dbReference type="InterPro" id="IPR002398">
    <property type="entry name" value="Pept_C14"/>
</dbReference>
<dbReference type="GO" id="GO:0072557">
    <property type="term" value="C:IPAF inflammasome complex"/>
    <property type="evidence" value="ECO:0007669"/>
    <property type="project" value="TreeGrafter"/>
</dbReference>
<dbReference type="GO" id="GO:0072559">
    <property type="term" value="C:NLRP3 inflammasome complex"/>
    <property type="evidence" value="ECO:0007669"/>
    <property type="project" value="TreeGrafter"/>
</dbReference>
<proteinExistence type="inferred from homology"/>
<dbReference type="Pfam" id="PF00656">
    <property type="entry name" value="Peptidase_C14"/>
    <property type="match status" value="1"/>
</dbReference>
<keyword evidence="6" id="KW-1185">Reference proteome</keyword>
<feature type="domain" description="Caspase family p20" evidence="4">
    <location>
        <begin position="150"/>
        <end position="283"/>
    </location>
</feature>
<reference evidence="5" key="2">
    <citation type="submission" date="2025-05" db="UniProtKB">
        <authorList>
            <consortium name="EnsemblMetazoa"/>
        </authorList>
    </citation>
    <scope>IDENTIFICATION</scope>
</reference>
<dbReference type="InterPro" id="IPR001309">
    <property type="entry name" value="Pept_C14_p20"/>
</dbReference>
<evidence type="ECO:0000313" key="5">
    <source>
        <dbReference type="EnsemblMetazoa" id="XP_028140498.1"/>
    </source>
</evidence>
<dbReference type="AlphaFoldDB" id="A0A6P7G6L0"/>
<dbReference type="InterPro" id="IPR011600">
    <property type="entry name" value="Pept_C14_caspase"/>
</dbReference>
<dbReference type="Gene3D" id="3.40.50.1460">
    <property type="match status" value="1"/>
</dbReference>
<dbReference type="SMART" id="SM00115">
    <property type="entry name" value="CASc"/>
    <property type="match status" value="1"/>
</dbReference>
<evidence type="ECO:0000259" key="4">
    <source>
        <dbReference type="PROSITE" id="PS50208"/>
    </source>
</evidence>
<dbReference type="GO" id="GO:0004197">
    <property type="term" value="F:cysteine-type endopeptidase activity"/>
    <property type="evidence" value="ECO:0007669"/>
    <property type="project" value="InterPro"/>
</dbReference>
<name>A0A6P7G6L0_DIAVI</name>
<evidence type="ECO:0000256" key="1">
    <source>
        <dbReference type="ARBA" id="ARBA00010134"/>
    </source>
</evidence>
<dbReference type="CDD" id="cd01671">
    <property type="entry name" value="CARD"/>
    <property type="match status" value="1"/>
</dbReference>
<feature type="domain" description="Caspase family p10" evidence="3">
    <location>
        <begin position="333"/>
        <end position="401"/>
    </location>
</feature>
<dbReference type="InterPro" id="IPR002138">
    <property type="entry name" value="Pept_C14_p10"/>
</dbReference>
<comment type="similarity">
    <text evidence="1 2">Belongs to the peptidase C14A family.</text>
</comment>
<dbReference type="InterPro" id="IPR011029">
    <property type="entry name" value="DEATH-like_dom_sf"/>
</dbReference>
<evidence type="ECO:0000259" key="3">
    <source>
        <dbReference type="PROSITE" id="PS50207"/>
    </source>
</evidence>
<dbReference type="Gene3D" id="1.10.533.10">
    <property type="entry name" value="Death Domain, Fas"/>
    <property type="match status" value="1"/>
</dbReference>
<evidence type="ECO:0000313" key="6">
    <source>
        <dbReference type="Proteomes" id="UP001652700"/>
    </source>
</evidence>
<dbReference type="Proteomes" id="UP001652700">
    <property type="component" value="Unplaced"/>
</dbReference>